<reference evidence="1" key="1">
    <citation type="submission" date="2014-11" db="EMBL/GenBank/DDBJ databases">
        <authorList>
            <person name="Amaro Gonzalez C."/>
        </authorList>
    </citation>
    <scope>NUCLEOTIDE SEQUENCE</scope>
</reference>
<accession>A0A0E9SJ82</accession>
<dbReference type="AlphaFoldDB" id="A0A0E9SJ82"/>
<organism evidence="1">
    <name type="scientific">Anguilla anguilla</name>
    <name type="common">European freshwater eel</name>
    <name type="synonym">Muraena anguilla</name>
    <dbReference type="NCBI Taxonomy" id="7936"/>
    <lineage>
        <taxon>Eukaryota</taxon>
        <taxon>Metazoa</taxon>
        <taxon>Chordata</taxon>
        <taxon>Craniata</taxon>
        <taxon>Vertebrata</taxon>
        <taxon>Euteleostomi</taxon>
        <taxon>Actinopterygii</taxon>
        <taxon>Neopterygii</taxon>
        <taxon>Teleostei</taxon>
        <taxon>Anguilliformes</taxon>
        <taxon>Anguillidae</taxon>
        <taxon>Anguilla</taxon>
    </lineage>
</organism>
<dbReference type="EMBL" id="GBXM01067295">
    <property type="protein sequence ID" value="JAH41282.1"/>
    <property type="molecule type" value="Transcribed_RNA"/>
</dbReference>
<reference evidence="1" key="2">
    <citation type="journal article" date="2015" name="Fish Shellfish Immunol.">
        <title>Early steps in the European eel (Anguilla anguilla)-Vibrio vulnificus interaction in the gills: Role of the RtxA13 toxin.</title>
        <authorList>
            <person name="Callol A."/>
            <person name="Pajuelo D."/>
            <person name="Ebbesson L."/>
            <person name="Teles M."/>
            <person name="MacKenzie S."/>
            <person name="Amaro C."/>
        </authorList>
    </citation>
    <scope>NUCLEOTIDE SEQUENCE</scope>
</reference>
<evidence type="ECO:0000313" key="1">
    <source>
        <dbReference type="EMBL" id="JAH41282.1"/>
    </source>
</evidence>
<sequence length="42" mass="4863">MTIDHIYVSSESVCKNILTELKRGRTIDIKHGNANLWETLDF</sequence>
<proteinExistence type="predicted"/>
<protein>
    <submittedName>
        <fullName evidence="1">Uncharacterized protein</fullName>
    </submittedName>
</protein>
<name>A0A0E9SJ82_ANGAN</name>
<dbReference type="EMBL" id="GBXM01081735">
    <property type="protein sequence ID" value="JAH26842.1"/>
    <property type="molecule type" value="Transcribed_RNA"/>
</dbReference>